<sequence length="269" mass="29616">MPGPDDAVLLLRLAGPLQSWGDRSSFNRRDTRPEPTKSGVIGLLAAASGRAREEPVNDLVDLRLGVRVDQPGTLLRDYHTVSDYRGRALPQAGVSSKGVQKLTSPAKHTHVTTRFYLQDAVFLAAVAGSRALLETLDEAVRHPAFPLALGRRSCVPTQPISLGLREGTLHDVLAAERWQVTDRTRRAYGQRSQARHWVDLSATLEDPDQGEDLVNDVPRSFDPHRRAFTSRRIRHIWLTVPTGLPAPDSAADRNDPGDSGHDPFALLGW</sequence>
<evidence type="ECO:0000313" key="4">
    <source>
        <dbReference type="Proteomes" id="UP000294947"/>
    </source>
</evidence>
<dbReference type="NCBIfam" id="TIGR02593">
    <property type="entry name" value="CRISPR_cas5"/>
    <property type="match status" value="1"/>
</dbReference>
<dbReference type="AlphaFoldDB" id="A0A4R4YZ39"/>
<dbReference type="Pfam" id="PF09704">
    <property type="entry name" value="Cas_Cas5d"/>
    <property type="match status" value="1"/>
</dbReference>
<dbReference type="NCBIfam" id="TIGR01868">
    <property type="entry name" value="casD_Cas5e"/>
    <property type="match status" value="1"/>
</dbReference>
<dbReference type="GO" id="GO:0043571">
    <property type="term" value="P:maintenance of CRISPR repeat elements"/>
    <property type="evidence" value="ECO:0007669"/>
    <property type="project" value="InterPro"/>
</dbReference>
<comment type="caution">
    <text evidence="3">The sequence shown here is derived from an EMBL/GenBank/DDBJ whole genome shotgun (WGS) entry which is preliminary data.</text>
</comment>
<proteinExistence type="predicted"/>
<dbReference type="Proteomes" id="UP000294947">
    <property type="component" value="Unassembled WGS sequence"/>
</dbReference>
<dbReference type="Gene3D" id="3.30.70.2660">
    <property type="match status" value="1"/>
</dbReference>
<keyword evidence="4" id="KW-1185">Reference proteome</keyword>
<protein>
    <submittedName>
        <fullName evidence="3">Type I-E CRISPR-associated protein Cas5/CasD</fullName>
    </submittedName>
</protein>
<dbReference type="InterPro" id="IPR010147">
    <property type="entry name" value="CRISPR-assoc_prot_CasD"/>
</dbReference>
<dbReference type="GO" id="GO:0051607">
    <property type="term" value="P:defense response to virus"/>
    <property type="evidence" value="ECO:0007669"/>
    <property type="project" value="UniProtKB-KW"/>
</dbReference>
<accession>A0A4R4YZ39</accession>
<dbReference type="GO" id="GO:0003723">
    <property type="term" value="F:RNA binding"/>
    <property type="evidence" value="ECO:0007669"/>
    <property type="project" value="InterPro"/>
</dbReference>
<dbReference type="RefSeq" id="WP_132487645.1">
    <property type="nucleotide sequence ID" value="NZ_SMKW01000027.1"/>
</dbReference>
<dbReference type="InterPro" id="IPR013422">
    <property type="entry name" value="CRISPR-assoc_prot_Cas5_N"/>
</dbReference>
<feature type="region of interest" description="Disordered" evidence="2">
    <location>
        <begin position="244"/>
        <end position="269"/>
    </location>
</feature>
<dbReference type="InterPro" id="IPR021124">
    <property type="entry name" value="CRISPR-assoc_prot_Cas5"/>
</dbReference>
<feature type="compositionally biased region" description="Basic and acidic residues" evidence="2">
    <location>
        <begin position="250"/>
        <end position="261"/>
    </location>
</feature>
<name>A0A4R4YZ39_9PSEU</name>
<evidence type="ECO:0000256" key="2">
    <source>
        <dbReference type="SAM" id="MobiDB-lite"/>
    </source>
</evidence>
<keyword evidence="1" id="KW-0051">Antiviral defense</keyword>
<evidence type="ECO:0000256" key="1">
    <source>
        <dbReference type="ARBA" id="ARBA00023118"/>
    </source>
</evidence>
<organism evidence="3 4">
    <name type="scientific">Saccharopolyspora elongata</name>
    <dbReference type="NCBI Taxonomy" id="2530387"/>
    <lineage>
        <taxon>Bacteria</taxon>
        <taxon>Bacillati</taxon>
        <taxon>Actinomycetota</taxon>
        <taxon>Actinomycetes</taxon>
        <taxon>Pseudonocardiales</taxon>
        <taxon>Pseudonocardiaceae</taxon>
        <taxon>Saccharopolyspora</taxon>
    </lineage>
</organism>
<gene>
    <name evidence="3" type="primary">cas5e</name>
    <name evidence="3" type="ORF">E1288_21010</name>
</gene>
<evidence type="ECO:0000313" key="3">
    <source>
        <dbReference type="EMBL" id="TDD49002.1"/>
    </source>
</evidence>
<dbReference type="CDD" id="cd09645">
    <property type="entry name" value="Cas5_I-E"/>
    <property type="match status" value="1"/>
</dbReference>
<reference evidence="3 4" key="1">
    <citation type="submission" date="2019-03" db="EMBL/GenBank/DDBJ databases">
        <title>Draft genome sequences of novel Actinobacteria.</title>
        <authorList>
            <person name="Sahin N."/>
            <person name="Ay H."/>
            <person name="Saygin H."/>
        </authorList>
    </citation>
    <scope>NUCLEOTIDE SEQUENCE [LARGE SCALE GENOMIC DNA]</scope>
    <source>
        <strain evidence="3 4">7K502</strain>
    </source>
</reference>
<dbReference type="EMBL" id="SMKW01000027">
    <property type="protein sequence ID" value="TDD49002.1"/>
    <property type="molecule type" value="Genomic_DNA"/>
</dbReference>
<dbReference type="OrthoDB" id="3189549at2"/>